<dbReference type="PROSITE" id="PS51043">
    <property type="entry name" value="DDHD"/>
    <property type="match status" value="1"/>
</dbReference>
<name>A0A0L1J834_ASPN3</name>
<proteinExistence type="predicted"/>
<dbReference type="GO" id="GO:0005737">
    <property type="term" value="C:cytoplasm"/>
    <property type="evidence" value="ECO:0007669"/>
    <property type="project" value="TreeGrafter"/>
</dbReference>
<evidence type="ECO:0000313" key="4">
    <source>
        <dbReference type="Proteomes" id="UP000037505"/>
    </source>
</evidence>
<sequence>MFSPAQTLPYEDVTKLNPFYEECRSFWNMSPKTDDLTPPFDTSTNSSRSIGPRSESDQSLYSPEILSLPPVRDVQPFSVGASAAERLRVAVHDGHEYTPTYNTPPEAMTSQVAVLEYDNPCKQPILPVQEPIHICESESFGLDHIDSSLCQTRSSHKKLFGKNGWLGGTADLGYQSSEKHKSKSLKDLRKKIVDGFTEGMAKASLTIIHEPRGMEDQLPQSTTPISLNPPIQAMLYSELEVMICVSANAFLVQQYREGRLSKESIKRIKDYWGSKNRPSVVEFQFDQATQQRLISENKRSLRFHGESSTNPVLLSSNLHNWKAIVKEMSIRTFCAPDSVIHTIMPTDNGDNQFQVETMAPRKAYSVSYGVPTMTGPIHTYGPTCLLANDDPVPSSWHSLDEPPKVRPQFFYVSSLPIDDPLTALPPPSSNQGPGNERAPPQPFSVKDNIALEESWLSLLRTTKSELAARKHSRADASSIRNAGIAVPGKEFLLDTSCKRQSGSHGDKSWTGSHKGCPSAPGSVLGDEACRSPETSVKDPGDKSRVPHSSDRGMGESDRSGILSYRKREPSPSGNFKSTRRRTAGSPQSEDAASEGTESTSWRGFPSRGGSISGSPFARAPLSQSESVFGRSLESTSSKDGDQVHRAGHQPTTSSHATQKPSGLRTSVYQEQAADGSLDGSDNSSDNQEARMKIPVGVSRLHLVELPNLKMKPIYWSPLHDISSVLRATWFYKNTMLPVETELANKLEDGYVYLKPWSETWQDELNSCVENGADAEMKIVHRLWPKDDTKRLSSVTLTRDQETSSPIPGGPERLATPNPAIASLDESRAAGGPAAHSEAVKQYINSSVIYVDGRDAQILRPSLLPSVSRGRRPLSAIRKGRQIGIPVVRGFNRRLWDQLHPSKPNPVDVRNYLRSTQSRTMSTASGGRQICYACAIEEMRPTPTDLVLVIHGIGQKLSERMESFHFTHAINAFRRNINMELNSEPVWPHVRQGHGGIMILPVNWRSTLSLEDANFDSQGVEDPISNKFTLHDITPETIPAVRSLISDVMLDIPYYMSHHKPKMIQAVVKEANRIFRLWCKNNPGFQQNGRVHLLAHSLGSAMALDILSHQPTHVPDIDFSKTSIPGDIFEFDTKDLFICGSPAGFFLLLNKANLLPRRGREKPGCEGDDLVRGVAGEADTYGCLAVDNLYNIMHTTDPVAYRVNAAVDSDLANSLKVTSIPSTSASFWKSFGSVFRWSSAPSIMAAANVAPSRPAAISKLPSNVELETHDFTREEIAEKRMLLLNDNGQIDYYLSGGGGPLNIQYLNMLSAHSSYWTLSDFVRFLVIEIARKQGKDHTIPAFRAEKKKNWKVHKG</sequence>
<dbReference type="SMART" id="SM01127">
    <property type="entry name" value="DDHD"/>
    <property type="match status" value="1"/>
</dbReference>
<feature type="region of interest" description="Disordered" evidence="1">
    <location>
        <begin position="31"/>
        <end position="60"/>
    </location>
</feature>
<feature type="region of interest" description="Disordered" evidence="1">
    <location>
        <begin position="497"/>
        <end position="666"/>
    </location>
</feature>
<feature type="compositionally biased region" description="Polar residues" evidence="1">
    <location>
        <begin position="621"/>
        <end position="635"/>
    </location>
</feature>
<feature type="compositionally biased region" description="Polar residues" evidence="1">
    <location>
        <begin position="791"/>
        <end position="805"/>
    </location>
</feature>
<feature type="compositionally biased region" description="Polar residues" evidence="1">
    <location>
        <begin position="584"/>
        <end position="601"/>
    </location>
</feature>
<dbReference type="PANTHER" id="PTHR23509">
    <property type="entry name" value="PA-PL1 PHOSPHOLIPASE FAMILY"/>
    <property type="match status" value="1"/>
</dbReference>
<feature type="compositionally biased region" description="Basic and acidic residues" evidence="1">
    <location>
        <begin position="527"/>
        <end position="558"/>
    </location>
</feature>
<dbReference type="Pfam" id="PF02862">
    <property type="entry name" value="DDHD"/>
    <property type="match status" value="2"/>
</dbReference>
<gene>
    <name evidence="3" type="ORF">ANOM_003731</name>
</gene>
<dbReference type="InterPro" id="IPR058055">
    <property type="entry name" value="PA-PLA1"/>
</dbReference>
<dbReference type="InterPro" id="IPR029058">
    <property type="entry name" value="AB_hydrolase_fold"/>
</dbReference>
<feature type="compositionally biased region" description="Polar residues" evidence="1">
    <location>
        <begin position="649"/>
        <end position="666"/>
    </location>
</feature>
<dbReference type="Proteomes" id="UP000037505">
    <property type="component" value="Unassembled WGS sequence"/>
</dbReference>
<comment type="caution">
    <text evidence="3">The sequence shown here is derived from an EMBL/GenBank/DDBJ whole genome shotgun (WGS) entry which is preliminary data.</text>
</comment>
<dbReference type="GO" id="GO:0004620">
    <property type="term" value="F:phospholipase activity"/>
    <property type="evidence" value="ECO:0007669"/>
    <property type="project" value="TreeGrafter"/>
</dbReference>
<evidence type="ECO:0000256" key="1">
    <source>
        <dbReference type="SAM" id="MobiDB-lite"/>
    </source>
</evidence>
<protein>
    <submittedName>
        <fullName evidence="3">DDHD domain protein</fullName>
    </submittedName>
</protein>
<dbReference type="GeneID" id="26805535"/>
<feature type="region of interest" description="Disordered" evidence="1">
    <location>
        <begin position="791"/>
        <end position="817"/>
    </location>
</feature>
<dbReference type="InterPro" id="IPR004177">
    <property type="entry name" value="DDHD_dom"/>
</dbReference>
<accession>A0A0L1J834</accession>
<organism evidence="3 4">
    <name type="scientific">Aspergillus nomiae NRRL (strain ATCC 15546 / NRRL 13137 / CBS 260.88 / M93)</name>
    <dbReference type="NCBI Taxonomy" id="1509407"/>
    <lineage>
        <taxon>Eukaryota</taxon>
        <taxon>Fungi</taxon>
        <taxon>Dikarya</taxon>
        <taxon>Ascomycota</taxon>
        <taxon>Pezizomycotina</taxon>
        <taxon>Eurotiomycetes</taxon>
        <taxon>Eurotiomycetidae</taxon>
        <taxon>Eurotiales</taxon>
        <taxon>Aspergillaceae</taxon>
        <taxon>Aspergillus</taxon>
        <taxon>Aspergillus subgen. Circumdati</taxon>
    </lineage>
</organism>
<dbReference type="EMBL" id="JNOM01000068">
    <property type="protein sequence ID" value="KNG87850.1"/>
    <property type="molecule type" value="Genomic_DNA"/>
</dbReference>
<evidence type="ECO:0000313" key="3">
    <source>
        <dbReference type="EMBL" id="KNG87850.1"/>
    </source>
</evidence>
<feature type="compositionally biased region" description="Polar residues" evidence="1">
    <location>
        <begin position="40"/>
        <end position="49"/>
    </location>
</feature>
<dbReference type="OrthoDB" id="69269at2759"/>
<dbReference type="RefSeq" id="XP_015408773.1">
    <property type="nucleotide sequence ID" value="XM_015548988.1"/>
</dbReference>
<feature type="domain" description="DDHD" evidence="2">
    <location>
        <begin position="1128"/>
        <end position="1330"/>
    </location>
</feature>
<feature type="region of interest" description="Disordered" evidence="1">
    <location>
        <begin position="421"/>
        <end position="443"/>
    </location>
</feature>
<dbReference type="STRING" id="1509407.A0A0L1J834"/>
<dbReference type="GO" id="GO:0046872">
    <property type="term" value="F:metal ion binding"/>
    <property type="evidence" value="ECO:0007669"/>
    <property type="project" value="InterPro"/>
</dbReference>
<reference evidence="3 4" key="1">
    <citation type="submission" date="2014-06" db="EMBL/GenBank/DDBJ databases">
        <title>The Genome of the Aflatoxigenic Filamentous Fungus Aspergillus nomius.</title>
        <authorList>
            <person name="Moore M.G."/>
            <person name="Shannon B.M."/>
            <person name="Brian M.M."/>
        </authorList>
    </citation>
    <scope>NUCLEOTIDE SEQUENCE [LARGE SCALE GENOMIC DNA]</scope>
    <source>
        <strain evidence="3 4">NRRL 13137</strain>
    </source>
</reference>
<keyword evidence="4" id="KW-1185">Reference proteome</keyword>
<dbReference type="SUPFAM" id="SSF53474">
    <property type="entry name" value="alpha/beta-Hydrolases"/>
    <property type="match status" value="1"/>
</dbReference>
<evidence type="ECO:0000259" key="2">
    <source>
        <dbReference type="PROSITE" id="PS51043"/>
    </source>
</evidence>
<dbReference type="PANTHER" id="PTHR23509:SF6">
    <property type="entry name" value="PHOSPHOLIPASE C1020.13C-RELATED"/>
    <property type="match status" value="1"/>
</dbReference>